<keyword evidence="2" id="KW-1185">Reference proteome</keyword>
<gene>
    <name evidence="1" type="ORF">M0G41_13975</name>
</gene>
<evidence type="ECO:0000313" key="2">
    <source>
        <dbReference type="Proteomes" id="UP001431449"/>
    </source>
</evidence>
<dbReference type="Proteomes" id="UP001431449">
    <property type="component" value="Unassembled WGS sequence"/>
</dbReference>
<reference evidence="1" key="1">
    <citation type="submission" date="2022-04" db="EMBL/GenBank/DDBJ databases">
        <title>Lysobacter sp. CAU 1642 isolated from sea sand.</title>
        <authorList>
            <person name="Kim W."/>
        </authorList>
    </citation>
    <scope>NUCLEOTIDE SEQUENCE</scope>
    <source>
        <strain evidence="1">CAU 1642</strain>
    </source>
</reference>
<dbReference type="InterPro" id="IPR010980">
    <property type="entry name" value="Cyt_c/b562"/>
</dbReference>
<organism evidence="1 2">
    <name type="scientific">Pseudomarimonas salicorniae</name>
    <dbReference type="NCBI Taxonomy" id="2933270"/>
    <lineage>
        <taxon>Bacteria</taxon>
        <taxon>Pseudomonadati</taxon>
        <taxon>Pseudomonadota</taxon>
        <taxon>Gammaproteobacteria</taxon>
        <taxon>Lysobacterales</taxon>
        <taxon>Lysobacteraceae</taxon>
        <taxon>Pseudomarimonas</taxon>
    </lineage>
</organism>
<evidence type="ECO:0000313" key="1">
    <source>
        <dbReference type="EMBL" id="MCK7594777.1"/>
    </source>
</evidence>
<proteinExistence type="predicted"/>
<accession>A0ABT0GL49</accession>
<dbReference type="EMBL" id="JALNMH010000011">
    <property type="protein sequence ID" value="MCK7594777.1"/>
    <property type="molecule type" value="Genomic_DNA"/>
</dbReference>
<sequence>MKALAWILLGLMIGAFATLSVLNALRPATAFPKGVMALFGHHLGAARDQVTAGKCDADLARHVEALAILSRDVRPAFLPIGEQDELFGDYADKLQQAAESARQTALTDCAEAGEALGRIGDSCKACHRDFKS</sequence>
<dbReference type="InterPro" id="IPR002321">
    <property type="entry name" value="Cyt_c_II"/>
</dbReference>
<dbReference type="Gene3D" id="1.20.120.10">
    <property type="entry name" value="Cytochrome c/b562"/>
    <property type="match status" value="1"/>
</dbReference>
<comment type="caution">
    <text evidence="1">The sequence shown here is derived from an EMBL/GenBank/DDBJ whole genome shotgun (WGS) entry which is preliminary data.</text>
</comment>
<dbReference type="Pfam" id="PF01322">
    <property type="entry name" value="Cytochrom_C_2"/>
    <property type="match status" value="1"/>
</dbReference>
<dbReference type="RefSeq" id="WP_248210403.1">
    <property type="nucleotide sequence ID" value="NZ_JALNMH010000011.1"/>
</dbReference>
<protein>
    <submittedName>
        <fullName evidence="1">Cytochrome c</fullName>
    </submittedName>
</protein>
<dbReference type="SUPFAM" id="SSF47175">
    <property type="entry name" value="Cytochromes"/>
    <property type="match status" value="1"/>
</dbReference>
<dbReference type="PROSITE" id="PS51009">
    <property type="entry name" value="CYTCII"/>
    <property type="match status" value="1"/>
</dbReference>
<name>A0ABT0GL49_9GAMM</name>